<evidence type="ECO:0000313" key="6">
    <source>
        <dbReference type="EMBL" id="MCB5409533.1"/>
    </source>
</evidence>
<evidence type="ECO:0000256" key="1">
    <source>
        <dbReference type="ARBA" id="ARBA00006654"/>
    </source>
</evidence>
<feature type="domain" description="Calcineurin-like phosphoesterase" evidence="4">
    <location>
        <begin position="11"/>
        <end position="250"/>
    </location>
</feature>
<dbReference type="Gene3D" id="3.60.21.10">
    <property type="match status" value="1"/>
</dbReference>
<evidence type="ECO:0000259" key="5">
    <source>
        <dbReference type="Pfam" id="PF02872"/>
    </source>
</evidence>
<dbReference type="PROSITE" id="PS00786">
    <property type="entry name" value="5_NUCLEOTIDASE_2"/>
    <property type="match status" value="1"/>
</dbReference>
<protein>
    <submittedName>
        <fullName evidence="6">5'-nucleotidase C-terminal domain-containing protein</fullName>
    </submittedName>
</protein>
<dbReference type="PANTHER" id="PTHR11575">
    <property type="entry name" value="5'-NUCLEOTIDASE-RELATED"/>
    <property type="match status" value="1"/>
</dbReference>
<keyword evidence="3" id="KW-0378">Hydrolase</keyword>
<evidence type="ECO:0000256" key="2">
    <source>
        <dbReference type="ARBA" id="ARBA00022729"/>
    </source>
</evidence>
<reference evidence="6 7" key="1">
    <citation type="submission" date="2020-07" db="EMBL/GenBank/DDBJ databases">
        <title>Pseudogemmobacter sp. nov., isolated from poultry manure in Taiwan.</title>
        <authorList>
            <person name="Lin S.-Y."/>
            <person name="Tang Y.-S."/>
            <person name="Young C.-C."/>
        </authorList>
    </citation>
    <scope>NUCLEOTIDE SEQUENCE [LARGE SCALE GENOMIC DNA]</scope>
    <source>
        <strain evidence="6 7">CC-YST710</strain>
    </source>
</reference>
<dbReference type="PRINTS" id="PR01607">
    <property type="entry name" value="APYRASEFAMLY"/>
</dbReference>
<dbReference type="Proteomes" id="UP001198571">
    <property type="component" value="Unassembled WGS sequence"/>
</dbReference>
<evidence type="ECO:0000256" key="3">
    <source>
        <dbReference type="RuleBase" id="RU362119"/>
    </source>
</evidence>
<sequence>MAEIPGLAQLRLIATTDLHGQLLSYDYFANRNIFGSGLAQIACLIAAARAGAGQSLLLDNGDFLQGTALVEPLPAGRRNRPGINPAIAAFNILGYDAVALGNHEFDFGLDHLGAALTGAGFPLLCANLALKLGETPLQDLNVVAPYALLRRKLTTASGEAWPVSIGILGLTPPETVQWNQRSLANRLEARPMEEAARAFVPLMRQQGADLVICLAHTGVPQPGHPPHCEAMAGRIAAIDGVDAVIAGHTHLISPVPGQRSRGGVAYGHIGGKPVVQPGQQGNALGLIDLWLRPEAGRWQLARSEVQVIEAPEAVAARPARALRLAAAPLRQALAADHRAALSSMRIAIGESKIPLHSWFALAAPSAALRLVAAAKIGHVRSRLAEKGLLNAPVIAIVNAFRCGGRGGPRNYTNIAAGPLSMRNVCDIYPFANTVTAEEITGLELLLRLERGQAHYRRLMPGRADQPLTDDSVPGFSLPMAMGVSYQIDLSRPALSGPGAGPVSAAALMAGEGRIRGLSYQGRRIRPEDHFILAGNSYRTEHTPGGPSRRLLDEGRRCSDVIAAYIRAGGPIGGEEEAWSFLPLPGTSVLFESGPGALGHLEAVAHLRPESLGLTDTGFYRFRLHL</sequence>
<accession>A0ABS8CJG6</accession>
<dbReference type="InterPro" id="IPR004843">
    <property type="entry name" value="Calcineurin-like_PHP"/>
</dbReference>
<comment type="caution">
    <text evidence="6">The sequence shown here is derived from an EMBL/GenBank/DDBJ whole genome shotgun (WGS) entry which is preliminary data.</text>
</comment>
<dbReference type="InterPro" id="IPR008334">
    <property type="entry name" value="5'-Nucleotdase_C"/>
</dbReference>
<organism evidence="6 7">
    <name type="scientific">Pseudogemmobacter faecipullorum</name>
    <dbReference type="NCBI Taxonomy" id="2755041"/>
    <lineage>
        <taxon>Bacteria</taxon>
        <taxon>Pseudomonadati</taxon>
        <taxon>Pseudomonadota</taxon>
        <taxon>Alphaproteobacteria</taxon>
        <taxon>Rhodobacterales</taxon>
        <taxon>Paracoccaceae</taxon>
        <taxon>Pseudogemmobacter</taxon>
    </lineage>
</organism>
<keyword evidence="2" id="KW-0732">Signal</keyword>
<comment type="similarity">
    <text evidence="1 3">Belongs to the 5'-nucleotidase family.</text>
</comment>
<evidence type="ECO:0000259" key="4">
    <source>
        <dbReference type="Pfam" id="PF00149"/>
    </source>
</evidence>
<dbReference type="RefSeq" id="WP_226934439.1">
    <property type="nucleotide sequence ID" value="NZ_JACDXX010000004.1"/>
</dbReference>
<dbReference type="SUPFAM" id="SSF56300">
    <property type="entry name" value="Metallo-dependent phosphatases"/>
    <property type="match status" value="1"/>
</dbReference>
<proteinExistence type="inferred from homology"/>
<dbReference type="Gene3D" id="3.90.780.10">
    <property type="entry name" value="5'-Nucleotidase, C-terminal domain"/>
    <property type="match status" value="1"/>
</dbReference>
<dbReference type="InterPro" id="IPR036907">
    <property type="entry name" value="5'-Nucleotdase_C_sf"/>
</dbReference>
<dbReference type="InterPro" id="IPR029052">
    <property type="entry name" value="Metallo-depent_PP-like"/>
</dbReference>
<dbReference type="EMBL" id="JACDXX010000004">
    <property type="protein sequence ID" value="MCB5409533.1"/>
    <property type="molecule type" value="Genomic_DNA"/>
</dbReference>
<gene>
    <name evidence="6" type="ORF">H0485_05895</name>
</gene>
<dbReference type="PANTHER" id="PTHR11575:SF6">
    <property type="entry name" value="2',3'-CYCLIC-NUCLEOTIDE 2'-PHOSPHODIESTERASE_3'-NUCLEOTIDASE"/>
    <property type="match status" value="1"/>
</dbReference>
<dbReference type="Pfam" id="PF00149">
    <property type="entry name" value="Metallophos"/>
    <property type="match status" value="1"/>
</dbReference>
<keyword evidence="7" id="KW-1185">Reference proteome</keyword>
<dbReference type="InterPro" id="IPR006179">
    <property type="entry name" value="5_nucleotidase/apyrase"/>
</dbReference>
<dbReference type="SUPFAM" id="SSF55816">
    <property type="entry name" value="5'-nucleotidase (syn. UDP-sugar hydrolase), C-terminal domain"/>
    <property type="match status" value="1"/>
</dbReference>
<evidence type="ECO:0000313" key="7">
    <source>
        <dbReference type="Proteomes" id="UP001198571"/>
    </source>
</evidence>
<dbReference type="InterPro" id="IPR006146">
    <property type="entry name" value="5'-Nucleotdase_CS"/>
</dbReference>
<name>A0ABS8CJG6_9RHOB</name>
<keyword evidence="3" id="KW-0547">Nucleotide-binding</keyword>
<feature type="domain" description="5'-Nucleotidase C-terminal" evidence="5">
    <location>
        <begin position="393"/>
        <end position="541"/>
    </location>
</feature>
<dbReference type="Pfam" id="PF02872">
    <property type="entry name" value="5_nucleotid_C"/>
    <property type="match status" value="1"/>
</dbReference>